<organism evidence="1 2">
    <name type="scientific">Leptonema illini</name>
    <dbReference type="NCBI Taxonomy" id="183"/>
    <lineage>
        <taxon>Bacteria</taxon>
        <taxon>Pseudomonadati</taxon>
        <taxon>Spirochaetota</taxon>
        <taxon>Spirochaetia</taxon>
        <taxon>Leptospirales</taxon>
        <taxon>Leptospiraceae</taxon>
        <taxon>Leptonema</taxon>
    </lineage>
</organism>
<evidence type="ECO:0000313" key="2">
    <source>
        <dbReference type="Proteomes" id="UP000460298"/>
    </source>
</evidence>
<name>A0A833M0L4_9LEPT</name>
<proteinExistence type="predicted"/>
<reference evidence="1 2" key="1">
    <citation type="submission" date="2019-10" db="EMBL/GenBank/DDBJ databases">
        <title>Extracellular Electron Transfer in a Candidatus Methanoperedens spp. Enrichment Culture.</title>
        <authorList>
            <person name="Berger S."/>
            <person name="Rangel Shaw D."/>
            <person name="Berben T."/>
            <person name="In 'T Zandt M."/>
            <person name="Frank J."/>
            <person name="Reimann J."/>
            <person name="Jetten M.S.M."/>
            <person name="Welte C.U."/>
        </authorList>
    </citation>
    <scope>NUCLEOTIDE SEQUENCE [LARGE SCALE GENOMIC DNA]</scope>
    <source>
        <strain evidence="1">SB12</strain>
    </source>
</reference>
<dbReference type="AlphaFoldDB" id="A0A833M0L4"/>
<evidence type="ECO:0000313" key="1">
    <source>
        <dbReference type="EMBL" id="KAB2931016.1"/>
    </source>
</evidence>
<dbReference type="Proteomes" id="UP000460298">
    <property type="component" value="Unassembled WGS sequence"/>
</dbReference>
<accession>A0A833M0L4</accession>
<comment type="caution">
    <text evidence="1">The sequence shown here is derived from an EMBL/GenBank/DDBJ whole genome shotgun (WGS) entry which is preliminary data.</text>
</comment>
<sequence>MKQYLRIYKHLDVDEIKSHLLLIDDLYGSCANCRHVGLNYTKDLKCTQCGAEFRYLATRIPSETPKILARLEQDGRNVTVIDRDDWEKATAKNNLSGLFG</sequence>
<gene>
    <name evidence="1" type="ORF">F9K24_15085</name>
</gene>
<protein>
    <submittedName>
        <fullName evidence="1">Uncharacterized protein</fullName>
    </submittedName>
</protein>
<dbReference type="EMBL" id="WBUI01000016">
    <property type="protein sequence ID" value="KAB2931016.1"/>
    <property type="molecule type" value="Genomic_DNA"/>
</dbReference>